<dbReference type="Pfam" id="PF12680">
    <property type="entry name" value="SnoaL_2"/>
    <property type="match status" value="1"/>
</dbReference>
<feature type="domain" description="SnoaL-like" evidence="1">
    <location>
        <begin position="13"/>
        <end position="128"/>
    </location>
</feature>
<dbReference type="SUPFAM" id="SSF54427">
    <property type="entry name" value="NTF2-like"/>
    <property type="match status" value="1"/>
</dbReference>
<sequence>MPNRRAELLEAATAFCEAFASQQPAAALLEHFAPSDDDVVVLEHGLPALAPFLGREYRGRDGAARYLADVSACVAFRDMRFGEYAVDAEAGRVAVRGSATFTWKSTGQGWEEVFAYLLAFDGDRKVVRYEIWADSGAAYLASQGKLAEAT</sequence>
<accession>A0AAJ0C1R3</accession>
<evidence type="ECO:0000259" key="1">
    <source>
        <dbReference type="Pfam" id="PF12680"/>
    </source>
</evidence>
<dbReference type="RefSeq" id="XP_060284758.1">
    <property type="nucleotide sequence ID" value="XM_060427616.1"/>
</dbReference>
<dbReference type="Gene3D" id="3.10.450.50">
    <property type="match status" value="1"/>
</dbReference>
<dbReference type="GeneID" id="85310803"/>
<dbReference type="EMBL" id="MU839005">
    <property type="protein sequence ID" value="KAK1768545.1"/>
    <property type="molecule type" value="Genomic_DNA"/>
</dbReference>
<gene>
    <name evidence="2" type="ORF">QBC33DRAFT_535328</name>
</gene>
<protein>
    <recommendedName>
        <fullName evidence="1">SnoaL-like domain-containing protein</fullName>
    </recommendedName>
</protein>
<evidence type="ECO:0000313" key="2">
    <source>
        <dbReference type="EMBL" id="KAK1768545.1"/>
    </source>
</evidence>
<proteinExistence type="predicted"/>
<dbReference type="InterPro" id="IPR032710">
    <property type="entry name" value="NTF2-like_dom_sf"/>
</dbReference>
<dbReference type="Proteomes" id="UP001244011">
    <property type="component" value="Unassembled WGS sequence"/>
</dbReference>
<reference evidence="2" key="1">
    <citation type="submission" date="2023-06" db="EMBL/GenBank/DDBJ databases">
        <title>Genome-scale phylogeny and comparative genomics of the fungal order Sordariales.</title>
        <authorList>
            <consortium name="Lawrence Berkeley National Laboratory"/>
            <person name="Hensen N."/>
            <person name="Bonometti L."/>
            <person name="Westerberg I."/>
            <person name="Brannstrom I.O."/>
            <person name="Guillou S."/>
            <person name="Cros-Aarteil S."/>
            <person name="Calhoun S."/>
            <person name="Haridas S."/>
            <person name="Kuo A."/>
            <person name="Mondo S."/>
            <person name="Pangilinan J."/>
            <person name="Riley R."/>
            <person name="Labutti K."/>
            <person name="Andreopoulos B."/>
            <person name="Lipzen A."/>
            <person name="Chen C."/>
            <person name="Yanf M."/>
            <person name="Daum C."/>
            <person name="Ng V."/>
            <person name="Clum A."/>
            <person name="Steindorff A."/>
            <person name="Ohm R."/>
            <person name="Martin F."/>
            <person name="Silar P."/>
            <person name="Natvig D."/>
            <person name="Lalanne C."/>
            <person name="Gautier V."/>
            <person name="Ament-Velasquez S.L."/>
            <person name="Kruys A."/>
            <person name="Hutchinson M.I."/>
            <person name="Powell A.J."/>
            <person name="Barry K."/>
            <person name="Miller A.N."/>
            <person name="Grigoriev I.V."/>
            <person name="Debuchy R."/>
            <person name="Gladieux P."/>
            <person name="Thoren M.H."/>
            <person name="Johannesson H."/>
        </authorList>
    </citation>
    <scope>NUCLEOTIDE SEQUENCE</scope>
    <source>
        <strain evidence="2">8032-3</strain>
    </source>
</reference>
<dbReference type="InterPro" id="IPR037401">
    <property type="entry name" value="SnoaL-like"/>
</dbReference>
<organism evidence="2 3">
    <name type="scientific">Phialemonium atrogriseum</name>
    <dbReference type="NCBI Taxonomy" id="1093897"/>
    <lineage>
        <taxon>Eukaryota</taxon>
        <taxon>Fungi</taxon>
        <taxon>Dikarya</taxon>
        <taxon>Ascomycota</taxon>
        <taxon>Pezizomycotina</taxon>
        <taxon>Sordariomycetes</taxon>
        <taxon>Sordariomycetidae</taxon>
        <taxon>Cephalothecales</taxon>
        <taxon>Cephalothecaceae</taxon>
        <taxon>Phialemonium</taxon>
    </lineage>
</organism>
<comment type="caution">
    <text evidence="2">The sequence shown here is derived from an EMBL/GenBank/DDBJ whole genome shotgun (WGS) entry which is preliminary data.</text>
</comment>
<evidence type="ECO:0000313" key="3">
    <source>
        <dbReference type="Proteomes" id="UP001244011"/>
    </source>
</evidence>
<keyword evidence="3" id="KW-1185">Reference proteome</keyword>
<dbReference type="AlphaFoldDB" id="A0AAJ0C1R3"/>
<name>A0AAJ0C1R3_9PEZI</name>